<accession>X1W2D6</accession>
<name>X1W2D6_9ZZZZ</name>
<gene>
    <name evidence="1" type="ORF">S12H4_55871</name>
</gene>
<dbReference type="AlphaFoldDB" id="X1W2D6"/>
<comment type="caution">
    <text evidence="1">The sequence shown here is derived from an EMBL/GenBank/DDBJ whole genome shotgun (WGS) entry which is preliminary data.</text>
</comment>
<organism evidence="1">
    <name type="scientific">marine sediment metagenome</name>
    <dbReference type="NCBI Taxonomy" id="412755"/>
    <lineage>
        <taxon>unclassified sequences</taxon>
        <taxon>metagenomes</taxon>
        <taxon>ecological metagenomes</taxon>
    </lineage>
</organism>
<dbReference type="EMBL" id="BARW01035889">
    <property type="protein sequence ID" value="GAJ23520.1"/>
    <property type="molecule type" value="Genomic_DNA"/>
</dbReference>
<protein>
    <submittedName>
        <fullName evidence="1">Uncharacterized protein</fullName>
    </submittedName>
</protein>
<reference evidence="1" key="1">
    <citation type="journal article" date="2014" name="Front. Microbiol.">
        <title>High frequency of phylogenetically diverse reductive dehalogenase-homologous genes in deep subseafloor sedimentary metagenomes.</title>
        <authorList>
            <person name="Kawai M."/>
            <person name="Futagami T."/>
            <person name="Toyoda A."/>
            <person name="Takaki Y."/>
            <person name="Nishi S."/>
            <person name="Hori S."/>
            <person name="Arai W."/>
            <person name="Tsubouchi T."/>
            <person name="Morono Y."/>
            <person name="Uchiyama I."/>
            <person name="Ito T."/>
            <person name="Fujiyama A."/>
            <person name="Inagaki F."/>
            <person name="Takami H."/>
        </authorList>
    </citation>
    <scope>NUCLEOTIDE SEQUENCE</scope>
    <source>
        <strain evidence="1">Expedition CK06-06</strain>
    </source>
</reference>
<proteinExistence type="predicted"/>
<feature type="non-terminal residue" evidence="1">
    <location>
        <position position="1"/>
    </location>
</feature>
<sequence length="36" mass="3872">LGRHAILSDESEHWVEVTRNRLGVGIASKEAATVAV</sequence>
<evidence type="ECO:0000313" key="1">
    <source>
        <dbReference type="EMBL" id="GAJ23520.1"/>
    </source>
</evidence>